<reference evidence="2" key="1">
    <citation type="submission" date="2020-04" db="EMBL/GenBank/DDBJ databases">
        <title>Analysis of mating type loci in Filobasidium floriforme.</title>
        <authorList>
            <person name="Nowrousian M."/>
        </authorList>
    </citation>
    <scope>NUCLEOTIDE SEQUENCE</scope>
    <source>
        <strain evidence="2">CBS 6242</strain>
    </source>
</reference>
<dbReference type="InterPro" id="IPR011009">
    <property type="entry name" value="Kinase-like_dom_sf"/>
</dbReference>
<dbReference type="Gene3D" id="1.10.510.10">
    <property type="entry name" value="Transferase(Phosphotransferase) domain 1"/>
    <property type="match status" value="1"/>
</dbReference>
<sequence>MADGSTLPATSGKASNRHGFIYRVIRRDVTPEDRTRDKGDRRYRTLHAYTRNRKDGIARPDSTYSTYEARYPLDKVDEVEEAGLGPEPLEPWERLVDGAVVAADDDPNIPYTDFDSLDSYDDILDLERIEVLSCRNKLDPKMLDLILDPLFMSEEAWRTQIEIREGIVADMKDENTPLGKIVSSIAGFENSGRGSGAELRSHLVEFANAVAMRFAGSPQESTEQHGGGTFQSGNSFRYFGYDMANKVYIGFHDVESSGFEDVSFGEVKVSMAADLKDSLLGRVLVQLRRTLQKREVVGRAFFFTLCGPVLRLWHADCIQYGTSAGYSFANREDYGKIVDIVAFLSGPAHSLFEQWKPPRADSAIAIRSIDGNLHRYKVVEIEQVSLTSQIWGPRTAVWVATVEPLSQGCFLPPNGQEMRLVIKSTWIEKHLHRHELDVLHWIQDQKESLVPEPELEPNLPLPIGFVQGETEGGIDIQDWSASADQTRMSIIATFSVPAVPLEKDIDVHTLFSIYRNLFETLDLLSRCGVHYRDLNTGNILRTIAHGPQQCVLVDFGHARILRSRRGRLEDIKRPPEPWEVNRDDYRSANEYFMCRRIHKMSLLLEHHDAYVKDYAGLKKRIEERMLTADEADVERLQGRLAKMNANIASQLEELEKASYNHRYVDDWESAIYMMLYQRYNCKGVRSGLEDLEKIHELVRKERFWSKGINRVRIMPSLSHMCVSCTDRLGRIVRPTKSWLPMTSLQKTSINRLTPVKWLYLNLKTPKMILVRSHRTQDRRTDGGILEKRSVSRLLSAKCAKLNANLRPMQHELAWHR</sequence>
<dbReference type="EMBL" id="JABELV010000150">
    <property type="protein sequence ID" value="KAG7529427.1"/>
    <property type="molecule type" value="Genomic_DNA"/>
</dbReference>
<accession>A0A8K0JGE9</accession>
<dbReference type="SUPFAM" id="SSF56112">
    <property type="entry name" value="Protein kinase-like (PK-like)"/>
    <property type="match status" value="1"/>
</dbReference>
<evidence type="ECO:0000313" key="3">
    <source>
        <dbReference type="Proteomes" id="UP000812966"/>
    </source>
</evidence>
<comment type="caution">
    <text evidence="2">The sequence shown here is derived from an EMBL/GenBank/DDBJ whole genome shotgun (WGS) entry which is preliminary data.</text>
</comment>
<evidence type="ECO:0000313" key="2">
    <source>
        <dbReference type="EMBL" id="KAG7529427.1"/>
    </source>
</evidence>
<gene>
    <name evidence="2" type="ORF">FFLO_05655</name>
</gene>
<keyword evidence="3" id="KW-1185">Reference proteome</keyword>
<dbReference type="Proteomes" id="UP000812966">
    <property type="component" value="Unassembled WGS sequence"/>
</dbReference>
<dbReference type="OrthoDB" id="5584477at2759"/>
<dbReference type="AlphaFoldDB" id="A0A8K0JGE9"/>
<feature type="coiled-coil region" evidence="1">
    <location>
        <begin position="626"/>
        <end position="660"/>
    </location>
</feature>
<name>A0A8K0JGE9_9TREE</name>
<evidence type="ECO:0000256" key="1">
    <source>
        <dbReference type="SAM" id="Coils"/>
    </source>
</evidence>
<evidence type="ECO:0008006" key="4">
    <source>
        <dbReference type="Google" id="ProtNLM"/>
    </source>
</evidence>
<organism evidence="2 3">
    <name type="scientific">Filobasidium floriforme</name>
    <dbReference type="NCBI Taxonomy" id="5210"/>
    <lineage>
        <taxon>Eukaryota</taxon>
        <taxon>Fungi</taxon>
        <taxon>Dikarya</taxon>
        <taxon>Basidiomycota</taxon>
        <taxon>Agaricomycotina</taxon>
        <taxon>Tremellomycetes</taxon>
        <taxon>Filobasidiales</taxon>
        <taxon>Filobasidiaceae</taxon>
        <taxon>Filobasidium</taxon>
    </lineage>
</organism>
<keyword evidence="1" id="KW-0175">Coiled coil</keyword>
<protein>
    <recommendedName>
        <fullName evidence="4">Protein kinase domain-containing protein</fullName>
    </recommendedName>
</protein>
<proteinExistence type="predicted"/>